<sequence length="196" mass="23379">MSKNFSWFLRVVLYIPLCLVALFMAAYSTFSSSFDSNMQTCLQEVPNVIGNPDRKQIVPLVGCLKKKSNYFLSKAMKEERLYQYAYPKLPCYFIGKWYMSSGYKEYWLTIEPDASYRLEQLQYQTNLQQKLTFIHSGVWSNENDRVIRFMDNAQLWPIHDSKLRWSDSKHFILYDDLDEPSYFFRHTELAPDCKFQ</sequence>
<dbReference type="RefSeq" id="WP_107864746.1">
    <property type="nucleotide sequence ID" value="NZ_QAON01000003.1"/>
</dbReference>
<organism evidence="1 2">
    <name type="scientific">Agitococcus lubricus</name>
    <dbReference type="NCBI Taxonomy" id="1077255"/>
    <lineage>
        <taxon>Bacteria</taxon>
        <taxon>Pseudomonadati</taxon>
        <taxon>Pseudomonadota</taxon>
        <taxon>Gammaproteobacteria</taxon>
        <taxon>Moraxellales</taxon>
        <taxon>Moraxellaceae</taxon>
        <taxon>Agitococcus</taxon>
    </lineage>
</organism>
<protein>
    <submittedName>
        <fullName evidence="1">Uncharacterized protein</fullName>
    </submittedName>
</protein>
<evidence type="ECO:0000313" key="2">
    <source>
        <dbReference type="Proteomes" id="UP000244223"/>
    </source>
</evidence>
<evidence type="ECO:0000313" key="1">
    <source>
        <dbReference type="EMBL" id="PTQ90298.1"/>
    </source>
</evidence>
<comment type="caution">
    <text evidence="1">The sequence shown here is derived from an EMBL/GenBank/DDBJ whole genome shotgun (WGS) entry which is preliminary data.</text>
</comment>
<gene>
    <name evidence="1" type="ORF">C8N29_10351</name>
</gene>
<accession>A0A2T5J1M5</accession>
<reference evidence="1 2" key="1">
    <citation type="submission" date="2018-04" db="EMBL/GenBank/DDBJ databases">
        <title>Genomic Encyclopedia of Archaeal and Bacterial Type Strains, Phase II (KMG-II): from individual species to whole genera.</title>
        <authorList>
            <person name="Goeker M."/>
        </authorList>
    </citation>
    <scope>NUCLEOTIDE SEQUENCE [LARGE SCALE GENOMIC DNA]</scope>
    <source>
        <strain evidence="1 2">DSM 5822</strain>
    </source>
</reference>
<dbReference type="Proteomes" id="UP000244223">
    <property type="component" value="Unassembled WGS sequence"/>
</dbReference>
<dbReference type="AlphaFoldDB" id="A0A2T5J1M5"/>
<dbReference type="EMBL" id="QAON01000003">
    <property type="protein sequence ID" value="PTQ90298.1"/>
    <property type="molecule type" value="Genomic_DNA"/>
</dbReference>
<proteinExistence type="predicted"/>
<name>A0A2T5J1M5_9GAMM</name>
<dbReference type="OrthoDB" id="9835833at2"/>
<keyword evidence="2" id="KW-1185">Reference proteome</keyword>